<dbReference type="GO" id="GO:0006629">
    <property type="term" value="P:lipid metabolic process"/>
    <property type="evidence" value="ECO:0007669"/>
    <property type="project" value="InterPro"/>
</dbReference>
<evidence type="ECO:0000256" key="2">
    <source>
        <dbReference type="ARBA" id="ARBA00012247"/>
    </source>
</evidence>
<dbReference type="InterPro" id="IPR030395">
    <property type="entry name" value="GP_PDE_dom"/>
</dbReference>
<name>A0AAV1VDA3_9STRA</name>
<keyword evidence="3" id="KW-0732">Signal</keyword>
<keyword evidence="5" id="KW-0378">Hydrolase</keyword>
<dbReference type="EC" id="3.1.4.46" evidence="2"/>
<dbReference type="PROSITE" id="PS51704">
    <property type="entry name" value="GP_PDE"/>
    <property type="match status" value="1"/>
</dbReference>
<feature type="domain" description="GP-PDE" evidence="7">
    <location>
        <begin position="82"/>
        <end position="432"/>
    </location>
</feature>
<evidence type="ECO:0000256" key="3">
    <source>
        <dbReference type="ARBA" id="ARBA00022729"/>
    </source>
</evidence>
<protein>
    <recommendedName>
        <fullName evidence="2">glycerophosphodiester phosphodiesterase</fullName>
        <ecNumber evidence="2">3.1.4.46</ecNumber>
    </recommendedName>
</protein>
<evidence type="ECO:0000313" key="9">
    <source>
        <dbReference type="Proteomes" id="UP001162060"/>
    </source>
</evidence>
<dbReference type="Gene3D" id="3.20.20.190">
    <property type="entry name" value="Phosphatidylinositol (PI) phosphodiesterase"/>
    <property type="match status" value="1"/>
</dbReference>
<dbReference type="Proteomes" id="UP001162060">
    <property type="component" value="Unassembled WGS sequence"/>
</dbReference>
<dbReference type="InterPro" id="IPR017946">
    <property type="entry name" value="PLC-like_Pdiesterase_TIM-brl"/>
</dbReference>
<evidence type="ECO:0000256" key="6">
    <source>
        <dbReference type="ARBA" id="ARBA00047512"/>
    </source>
</evidence>
<dbReference type="Pfam" id="PF03009">
    <property type="entry name" value="GDPD"/>
    <property type="match status" value="1"/>
</dbReference>
<keyword evidence="4" id="KW-0319">Glycerol metabolism</keyword>
<comment type="similarity">
    <text evidence="1">Belongs to the glycerophosphoryl diester phosphodiesterase family.</text>
</comment>
<accession>A0AAV1VDA3</accession>
<gene>
    <name evidence="8" type="ORF">PM001_LOCUS29502</name>
</gene>
<evidence type="ECO:0000313" key="8">
    <source>
        <dbReference type="EMBL" id="CAK7944352.1"/>
    </source>
</evidence>
<evidence type="ECO:0000256" key="4">
    <source>
        <dbReference type="ARBA" id="ARBA00022798"/>
    </source>
</evidence>
<dbReference type="SUPFAM" id="SSF51695">
    <property type="entry name" value="PLC-like phosphodiesterases"/>
    <property type="match status" value="1"/>
</dbReference>
<dbReference type="PANTHER" id="PTHR43620">
    <property type="entry name" value="GLYCEROPHOSPHORYL DIESTER PHOSPHODIESTERASE"/>
    <property type="match status" value="1"/>
</dbReference>
<evidence type="ECO:0000259" key="7">
    <source>
        <dbReference type="PROSITE" id="PS51704"/>
    </source>
</evidence>
<comment type="catalytic activity">
    <reaction evidence="6">
        <text>a sn-glycero-3-phosphodiester + H2O = an alcohol + sn-glycerol 3-phosphate + H(+)</text>
        <dbReference type="Rhea" id="RHEA:12969"/>
        <dbReference type="ChEBI" id="CHEBI:15377"/>
        <dbReference type="ChEBI" id="CHEBI:15378"/>
        <dbReference type="ChEBI" id="CHEBI:30879"/>
        <dbReference type="ChEBI" id="CHEBI:57597"/>
        <dbReference type="ChEBI" id="CHEBI:83408"/>
        <dbReference type="EC" id="3.1.4.46"/>
    </reaction>
</comment>
<dbReference type="AlphaFoldDB" id="A0AAV1VDA3"/>
<reference evidence="8" key="1">
    <citation type="submission" date="2024-01" db="EMBL/GenBank/DDBJ databases">
        <authorList>
            <person name="Webb A."/>
        </authorList>
    </citation>
    <scope>NUCLEOTIDE SEQUENCE</scope>
    <source>
        <strain evidence="8">Pm1</strain>
    </source>
</reference>
<organism evidence="8 9">
    <name type="scientific">Peronospora matthiolae</name>
    <dbReference type="NCBI Taxonomy" id="2874970"/>
    <lineage>
        <taxon>Eukaryota</taxon>
        <taxon>Sar</taxon>
        <taxon>Stramenopiles</taxon>
        <taxon>Oomycota</taxon>
        <taxon>Peronosporomycetes</taxon>
        <taxon>Peronosporales</taxon>
        <taxon>Peronosporaceae</taxon>
        <taxon>Peronospora</taxon>
    </lineage>
</organism>
<dbReference type="CDD" id="cd08602">
    <property type="entry name" value="GDPD_ScGlpQ1_like"/>
    <property type="match status" value="1"/>
</dbReference>
<sequence>MLPADHLTFDQVPVDTVVILHIPLKLVMLNTWHVAVALLALVPSNINVCGNASGTTRCSVKAPKASRLTTSSEYTLSSLKHPTITGHRGAPGYLPDHTIEGYTLAIDVGIDVIEPDLVSTKDGVLVVRHEPYIDGTTDVASHPEFADRLTTKILDGAPVQGYFVSDFTLKEIKTLRAKQPLPERDQSHNGRYEIPSFEEVIQLAQHKSVEYNRTIAIYPEVKHSSFHKALGVPIEQTMLELLTQYGWNHADAPVFIQSFETANLRELRKVTNVTLVQLIDGFGSDPVSGQVLFETPSARPFDWTLANRSDNYGYLITPVGLAEVATYADIVSLWKRYLLKAVAVEVDAAGNVVDSDGDGQITDADYNIIEAFDVIKDAHDAGLKVHTWTIRDENYRLAANYAGNATLEYLQLFNMKIDGLFSDNCKTAVSARDAWLAAQL</sequence>
<dbReference type="EMBL" id="CAKLBY020000307">
    <property type="protein sequence ID" value="CAK7944352.1"/>
    <property type="molecule type" value="Genomic_DNA"/>
</dbReference>
<dbReference type="GO" id="GO:0008889">
    <property type="term" value="F:glycerophosphodiester phosphodiesterase activity"/>
    <property type="evidence" value="ECO:0007669"/>
    <property type="project" value="UniProtKB-EC"/>
</dbReference>
<comment type="caution">
    <text evidence="8">The sequence shown here is derived from an EMBL/GenBank/DDBJ whole genome shotgun (WGS) entry which is preliminary data.</text>
</comment>
<proteinExistence type="inferred from homology"/>
<dbReference type="PANTHER" id="PTHR43620:SF7">
    <property type="entry name" value="GLYCEROPHOSPHODIESTER PHOSPHODIESTERASE GDPD5-RELATED"/>
    <property type="match status" value="1"/>
</dbReference>
<evidence type="ECO:0000256" key="5">
    <source>
        <dbReference type="ARBA" id="ARBA00022801"/>
    </source>
</evidence>
<evidence type="ECO:0000256" key="1">
    <source>
        <dbReference type="ARBA" id="ARBA00007277"/>
    </source>
</evidence>
<dbReference type="GO" id="GO:0006071">
    <property type="term" value="P:glycerol metabolic process"/>
    <property type="evidence" value="ECO:0007669"/>
    <property type="project" value="UniProtKB-KW"/>
</dbReference>